<dbReference type="RefSeq" id="WP_319856846.1">
    <property type="nucleotide sequence ID" value="NZ_JAXABG010000003.1"/>
</dbReference>
<keyword evidence="1" id="KW-0472">Membrane</keyword>
<organism evidence="2 3">
    <name type="scientific">Serratia marcescens</name>
    <dbReference type="NCBI Taxonomy" id="615"/>
    <lineage>
        <taxon>Bacteria</taxon>
        <taxon>Pseudomonadati</taxon>
        <taxon>Pseudomonadota</taxon>
        <taxon>Gammaproteobacteria</taxon>
        <taxon>Enterobacterales</taxon>
        <taxon>Yersiniaceae</taxon>
        <taxon>Serratia</taxon>
    </lineage>
</organism>
<name>A0ABD5ID11_SERMA</name>
<keyword evidence="1" id="KW-0812">Transmembrane</keyword>
<evidence type="ECO:0000313" key="2">
    <source>
        <dbReference type="EMBL" id="MDX7081877.1"/>
    </source>
</evidence>
<protein>
    <recommendedName>
        <fullName evidence="4">DUF4760 domain-containing protein</fullName>
    </recommendedName>
</protein>
<evidence type="ECO:0000256" key="1">
    <source>
        <dbReference type="SAM" id="Phobius"/>
    </source>
</evidence>
<proteinExistence type="predicted"/>
<sequence length="171" mass="19875">MSSITPTEVGSFFLSLVVPITTGVVAAGFTAYFALNRFYREKWWEKKLVAYNQLIDKLFEFKDLYSRASYITEMEFEADRGLRDYPKVSVDWNKINEVRAQVRRLYVLSPISFSIHVKVLLDDLLKKDNDNLYSIHEEGYPEFIGYGEMTEVIQSSIDAIVEDARSELKFN</sequence>
<dbReference type="Proteomes" id="UP001275057">
    <property type="component" value="Unassembled WGS sequence"/>
</dbReference>
<reference evidence="2 3" key="1">
    <citation type="submission" date="2023-11" db="EMBL/GenBank/DDBJ databases">
        <title>Detection of rare carbapenemases in Enterobacterales - comparison of two colorimetric and two CIM-based carbapenemase assays.</title>
        <authorList>
            <person name="Schaffarczyk L."/>
            <person name="Noster J."/>
            <person name="Stelzer Y."/>
            <person name="Sattler J."/>
            <person name="Gatermann S."/>
            <person name="Hamprecht A."/>
        </authorList>
    </citation>
    <scope>NUCLEOTIDE SEQUENCE [LARGE SCALE GENOMIC DNA]</scope>
    <source>
        <strain evidence="2 3">CIM-Carb-136</strain>
    </source>
</reference>
<keyword evidence="1" id="KW-1133">Transmembrane helix</keyword>
<dbReference type="EMBL" id="JAXABG010000003">
    <property type="protein sequence ID" value="MDX7081877.1"/>
    <property type="molecule type" value="Genomic_DNA"/>
</dbReference>
<gene>
    <name evidence="2" type="ORF">SJ435_05715</name>
</gene>
<dbReference type="AlphaFoldDB" id="A0ABD5ID11"/>
<feature type="transmembrane region" description="Helical" evidence="1">
    <location>
        <begin position="12"/>
        <end position="35"/>
    </location>
</feature>
<comment type="caution">
    <text evidence="2">The sequence shown here is derived from an EMBL/GenBank/DDBJ whole genome shotgun (WGS) entry which is preliminary data.</text>
</comment>
<evidence type="ECO:0000313" key="3">
    <source>
        <dbReference type="Proteomes" id="UP001275057"/>
    </source>
</evidence>
<accession>A0ABD5ID11</accession>
<evidence type="ECO:0008006" key="4">
    <source>
        <dbReference type="Google" id="ProtNLM"/>
    </source>
</evidence>